<keyword evidence="4" id="KW-1185">Reference proteome</keyword>
<dbReference type="InterPro" id="IPR050300">
    <property type="entry name" value="GDXG_lipolytic_enzyme"/>
</dbReference>
<comment type="caution">
    <text evidence="3">The sequence shown here is derived from an EMBL/GenBank/DDBJ whole genome shotgun (WGS) entry which is preliminary data.</text>
</comment>
<accession>A0A842HQF8</accession>
<dbReference type="InterPro" id="IPR029058">
    <property type="entry name" value="AB_hydrolase_fold"/>
</dbReference>
<dbReference type="AlphaFoldDB" id="A0A842HQF8"/>
<organism evidence="3 4">
    <name type="scientific">Pusillimonas minor</name>
    <dbReference type="NCBI Taxonomy" id="2697024"/>
    <lineage>
        <taxon>Bacteria</taxon>
        <taxon>Pseudomonadati</taxon>
        <taxon>Pseudomonadota</taxon>
        <taxon>Betaproteobacteria</taxon>
        <taxon>Burkholderiales</taxon>
        <taxon>Alcaligenaceae</taxon>
        <taxon>Pusillimonas</taxon>
    </lineage>
</organism>
<evidence type="ECO:0000313" key="4">
    <source>
        <dbReference type="Proteomes" id="UP000545386"/>
    </source>
</evidence>
<evidence type="ECO:0000259" key="2">
    <source>
        <dbReference type="Pfam" id="PF20434"/>
    </source>
</evidence>
<dbReference type="SUPFAM" id="SSF53474">
    <property type="entry name" value="alpha/beta-Hydrolases"/>
    <property type="match status" value="1"/>
</dbReference>
<keyword evidence="1 3" id="KW-0378">Hydrolase</keyword>
<dbReference type="GO" id="GO:0016787">
    <property type="term" value="F:hydrolase activity"/>
    <property type="evidence" value="ECO:0007669"/>
    <property type="project" value="UniProtKB-KW"/>
</dbReference>
<evidence type="ECO:0000313" key="3">
    <source>
        <dbReference type="EMBL" id="MBC2770446.1"/>
    </source>
</evidence>
<dbReference type="Gene3D" id="3.40.50.1820">
    <property type="entry name" value="alpha/beta hydrolase"/>
    <property type="match status" value="1"/>
</dbReference>
<dbReference type="PANTHER" id="PTHR48081">
    <property type="entry name" value="AB HYDROLASE SUPERFAMILY PROTEIN C4A8.06C"/>
    <property type="match status" value="1"/>
</dbReference>
<dbReference type="EMBL" id="JACJUU010000008">
    <property type="protein sequence ID" value="MBC2770446.1"/>
    <property type="molecule type" value="Genomic_DNA"/>
</dbReference>
<evidence type="ECO:0000256" key="1">
    <source>
        <dbReference type="ARBA" id="ARBA00022801"/>
    </source>
</evidence>
<dbReference type="PANTHER" id="PTHR48081:SF33">
    <property type="entry name" value="KYNURENINE FORMAMIDASE"/>
    <property type="match status" value="1"/>
</dbReference>
<name>A0A842HQF8_9BURK</name>
<dbReference type="InterPro" id="IPR049492">
    <property type="entry name" value="BD-FAE-like_dom"/>
</dbReference>
<dbReference type="RefSeq" id="WP_185780124.1">
    <property type="nucleotide sequence ID" value="NZ_JACJUU010000008.1"/>
</dbReference>
<dbReference type="Pfam" id="PF20434">
    <property type="entry name" value="BD-FAE"/>
    <property type="match status" value="1"/>
</dbReference>
<sequence>MSSFNGLSNGRVKCPTELSEKGYALRAAFPDFPEVAKGWQDKTAALIARLNPERDISYGDEALQNLDFYRVEKPNAPLLVFVHGGYWQSGDKSDVGLIAEPYVAAGINVAVINYSLAPQARIEDMVVEVRRCIKWLHANAARFGFDAGRISIMGHSAGGHLVSEMVANVPENQGMPDIKYCFAISGVFDLPPLVPSSVNKALSLDQARAEALSPAAKKAPVSARVHTIIGEHETGQFHLQSAAIAQQWGAAVTDHHVVPDTHHFTVLDVLADPSSPYSRVIADTINA</sequence>
<reference evidence="3 4" key="1">
    <citation type="submission" date="2020-08" db="EMBL/GenBank/DDBJ databases">
        <title>Paraeoetvoesia sp. YC-7-48 draft genome sequence.</title>
        <authorList>
            <person name="Yao L."/>
        </authorList>
    </citation>
    <scope>NUCLEOTIDE SEQUENCE [LARGE SCALE GENOMIC DNA]</scope>
    <source>
        <strain evidence="4">YC-7-48</strain>
    </source>
</reference>
<protein>
    <submittedName>
        <fullName evidence="3">Alpha/beta hydrolase</fullName>
    </submittedName>
</protein>
<gene>
    <name evidence="3" type="ORF">GTU67_11065</name>
</gene>
<proteinExistence type="predicted"/>
<feature type="domain" description="BD-FAE-like" evidence="2">
    <location>
        <begin position="71"/>
        <end position="167"/>
    </location>
</feature>
<dbReference type="Proteomes" id="UP000545386">
    <property type="component" value="Unassembled WGS sequence"/>
</dbReference>